<accession>A0A0F9H946</accession>
<reference evidence="2" key="1">
    <citation type="journal article" date="2015" name="Nature">
        <title>Complex archaea that bridge the gap between prokaryotes and eukaryotes.</title>
        <authorList>
            <person name="Spang A."/>
            <person name="Saw J.H."/>
            <person name="Jorgensen S.L."/>
            <person name="Zaremba-Niedzwiedzka K."/>
            <person name="Martijn J."/>
            <person name="Lind A.E."/>
            <person name="van Eijk R."/>
            <person name="Schleper C."/>
            <person name="Guy L."/>
            <person name="Ettema T.J."/>
        </authorList>
    </citation>
    <scope>NUCLEOTIDE SEQUENCE</scope>
</reference>
<organism evidence="2">
    <name type="scientific">marine sediment metagenome</name>
    <dbReference type="NCBI Taxonomy" id="412755"/>
    <lineage>
        <taxon>unclassified sequences</taxon>
        <taxon>metagenomes</taxon>
        <taxon>ecological metagenomes</taxon>
    </lineage>
</organism>
<evidence type="ECO:0000256" key="1">
    <source>
        <dbReference type="SAM" id="Phobius"/>
    </source>
</evidence>
<gene>
    <name evidence="2" type="ORF">LCGC14_1813560</name>
</gene>
<protein>
    <submittedName>
        <fullName evidence="2">Uncharacterized protein</fullName>
    </submittedName>
</protein>
<keyword evidence="1" id="KW-0812">Transmembrane</keyword>
<proteinExistence type="predicted"/>
<evidence type="ECO:0000313" key="2">
    <source>
        <dbReference type="EMBL" id="KKL99526.1"/>
    </source>
</evidence>
<name>A0A0F9H946_9ZZZZ</name>
<keyword evidence="1" id="KW-1133">Transmembrane helix</keyword>
<feature type="transmembrane region" description="Helical" evidence="1">
    <location>
        <begin position="46"/>
        <end position="66"/>
    </location>
</feature>
<dbReference type="EMBL" id="LAZR01017654">
    <property type="protein sequence ID" value="KKL99526.1"/>
    <property type="molecule type" value="Genomic_DNA"/>
</dbReference>
<keyword evidence="1" id="KW-0472">Membrane</keyword>
<dbReference type="AlphaFoldDB" id="A0A0F9H946"/>
<sequence length="161" mass="18780">MTVEDVDINKSIEEYSQHKSGEILKAPDTGEEFEVFSRHRYYTTRITSWVGICGVHYYAMIVIHFFSMGRVGAERGGLYGYLGGLDIDEELRIECTTLITEEHRKYDPERWRPRDTRTMAFLTEEGAREAIDNVVKKHLDSWECADPIYDDVDEEDDEEID</sequence>
<comment type="caution">
    <text evidence="2">The sequence shown here is derived from an EMBL/GenBank/DDBJ whole genome shotgun (WGS) entry which is preliminary data.</text>
</comment>